<comment type="caution">
    <text evidence="1">The sequence shown here is derived from an EMBL/GenBank/DDBJ whole genome shotgun (WGS) entry which is preliminary data.</text>
</comment>
<protein>
    <submittedName>
        <fullName evidence="1">462aa6ab-e349-4144-9afc-566cee688438</fullName>
    </submittedName>
</protein>
<accession>A0A8H2W1U9</accession>
<evidence type="ECO:0000313" key="2">
    <source>
        <dbReference type="Proteomes" id="UP000624404"/>
    </source>
</evidence>
<reference evidence="1" key="1">
    <citation type="submission" date="2020-10" db="EMBL/GenBank/DDBJ databases">
        <authorList>
            <person name="Kusch S."/>
        </authorList>
    </citation>
    <scope>NUCLEOTIDE SEQUENCE</scope>
    <source>
        <strain evidence="1">SwB9</strain>
    </source>
</reference>
<evidence type="ECO:0000313" key="1">
    <source>
        <dbReference type="EMBL" id="CAD6449083.1"/>
    </source>
</evidence>
<dbReference type="EMBL" id="CAJHIA010000033">
    <property type="protein sequence ID" value="CAD6449083.1"/>
    <property type="molecule type" value="Genomic_DNA"/>
</dbReference>
<name>A0A8H2W1U9_9HELO</name>
<dbReference type="OrthoDB" id="3552419at2759"/>
<keyword evidence="2" id="KW-1185">Reference proteome</keyword>
<organism evidence="1 2">
    <name type="scientific">Sclerotinia trifoliorum</name>
    <dbReference type="NCBI Taxonomy" id="28548"/>
    <lineage>
        <taxon>Eukaryota</taxon>
        <taxon>Fungi</taxon>
        <taxon>Dikarya</taxon>
        <taxon>Ascomycota</taxon>
        <taxon>Pezizomycotina</taxon>
        <taxon>Leotiomycetes</taxon>
        <taxon>Helotiales</taxon>
        <taxon>Sclerotiniaceae</taxon>
        <taxon>Sclerotinia</taxon>
    </lineage>
</organism>
<dbReference type="AlphaFoldDB" id="A0A8H2W1U9"/>
<dbReference type="Proteomes" id="UP000624404">
    <property type="component" value="Unassembled WGS sequence"/>
</dbReference>
<sequence length="202" mass="22354">MRQSAPIRGESMETLIVQNITVSRPLDLDAPLLPDRRESQHVTVDQPGAIRHISDINRYLINRNIPIGGHLKDSKKASLQEEICVNIANVEGASPTDDGKPNSHAVRFDESSGAHVSANEADWAARPDDEGLLISQALDKKLYILLPALERQNQIANSLLGSLHDVIDNRYRAISEALLSRDFIRHSAEQGDKLSDRNGNEQ</sequence>
<proteinExistence type="predicted"/>
<gene>
    <name evidence="1" type="ORF">SCLTRI_LOCUS8876</name>
</gene>